<dbReference type="EMBL" id="JAPWTJ010000125">
    <property type="protein sequence ID" value="KAJ8982419.1"/>
    <property type="molecule type" value="Genomic_DNA"/>
</dbReference>
<sequence length="431" mass="49235">ARLDKCHDLYKEFDETQFHIQLIEPSLDDQERIKFEGLYFDAVARANSYLECTIQHNERGNNLTPSSNDNPLHLIACLETTAANYTAAWKLLVDRYDNKRLKLFNLMLIHKESYVHLRQFLDNLNKHLRALECLKEPVKSWDTLLIYLVSIKLDNYTRREWEIFVKKHPTATTMNHLLEFLNKRANLLETIHCKNYEKSNCNLCKKKHHVLLHFGNANEVTSSDIPKNIENTEEHNSVIACNTLSSNEVLLSTAIVIVYDSAGVEHNCRVLLDSGSQGNYITNEFCQRLKLKKYNLNMSASGLGQIHVNIAHQIKATIKSRFNNFKQNLSFLVLDKITDNLPLNKNCLKNVVMPENIQLADPTCNVSSKIDALLGASVFWNLLSIGQIKISNSFLIAQKTKLGWILSGQVGRQIGNNGNRSVCNLSKLLTR</sequence>
<accession>A0ABQ9JXV6</accession>
<feature type="non-terminal residue" evidence="2">
    <location>
        <position position="1"/>
    </location>
</feature>
<evidence type="ECO:0000313" key="3">
    <source>
        <dbReference type="Proteomes" id="UP001162164"/>
    </source>
</evidence>
<dbReference type="InterPro" id="IPR021109">
    <property type="entry name" value="Peptidase_aspartic_dom_sf"/>
</dbReference>
<gene>
    <name evidence="2" type="ORF">NQ317_017221</name>
</gene>
<dbReference type="CDD" id="cd00303">
    <property type="entry name" value="retropepsin_like"/>
    <property type="match status" value="1"/>
</dbReference>
<dbReference type="Pfam" id="PF03564">
    <property type="entry name" value="DUF1759"/>
    <property type="match status" value="1"/>
</dbReference>
<dbReference type="Pfam" id="PF05585">
    <property type="entry name" value="DUF1758"/>
    <property type="match status" value="1"/>
</dbReference>
<protein>
    <recommendedName>
        <fullName evidence="1">DUF1758 domain-containing protein</fullName>
    </recommendedName>
</protein>
<name>A0ABQ9JXV6_9CUCU</name>
<organism evidence="2 3">
    <name type="scientific">Molorchus minor</name>
    <dbReference type="NCBI Taxonomy" id="1323400"/>
    <lineage>
        <taxon>Eukaryota</taxon>
        <taxon>Metazoa</taxon>
        <taxon>Ecdysozoa</taxon>
        <taxon>Arthropoda</taxon>
        <taxon>Hexapoda</taxon>
        <taxon>Insecta</taxon>
        <taxon>Pterygota</taxon>
        <taxon>Neoptera</taxon>
        <taxon>Endopterygota</taxon>
        <taxon>Coleoptera</taxon>
        <taxon>Polyphaga</taxon>
        <taxon>Cucujiformia</taxon>
        <taxon>Chrysomeloidea</taxon>
        <taxon>Cerambycidae</taxon>
        <taxon>Lamiinae</taxon>
        <taxon>Monochamini</taxon>
        <taxon>Molorchus</taxon>
    </lineage>
</organism>
<dbReference type="InterPro" id="IPR008737">
    <property type="entry name" value="DUF1758"/>
</dbReference>
<keyword evidence="3" id="KW-1185">Reference proteome</keyword>
<evidence type="ECO:0000259" key="1">
    <source>
        <dbReference type="Pfam" id="PF05585"/>
    </source>
</evidence>
<feature type="domain" description="DUF1758" evidence="1">
    <location>
        <begin position="267"/>
        <end position="409"/>
    </location>
</feature>
<reference evidence="2" key="1">
    <citation type="journal article" date="2023" name="Insect Mol. Biol.">
        <title>Genome sequencing provides insights into the evolution of gene families encoding plant cell wall-degrading enzymes in longhorned beetles.</title>
        <authorList>
            <person name="Shin N.R."/>
            <person name="Okamura Y."/>
            <person name="Kirsch R."/>
            <person name="Pauchet Y."/>
        </authorList>
    </citation>
    <scope>NUCLEOTIDE SEQUENCE</scope>
    <source>
        <strain evidence="2">MMC_N1</strain>
    </source>
</reference>
<evidence type="ECO:0000313" key="2">
    <source>
        <dbReference type="EMBL" id="KAJ8982419.1"/>
    </source>
</evidence>
<dbReference type="Proteomes" id="UP001162164">
    <property type="component" value="Unassembled WGS sequence"/>
</dbReference>
<dbReference type="PANTHER" id="PTHR22955:SF77">
    <property type="entry name" value="ASPARTIC PUTATIVE DOMAIN-CONTAINING PROTEIN-RELATED"/>
    <property type="match status" value="1"/>
</dbReference>
<comment type="caution">
    <text evidence="2">The sequence shown here is derived from an EMBL/GenBank/DDBJ whole genome shotgun (WGS) entry which is preliminary data.</text>
</comment>
<proteinExistence type="predicted"/>
<dbReference type="InterPro" id="IPR005312">
    <property type="entry name" value="DUF1759"/>
</dbReference>
<dbReference type="PANTHER" id="PTHR22955">
    <property type="entry name" value="RETROTRANSPOSON"/>
    <property type="match status" value="1"/>
</dbReference>
<dbReference type="Gene3D" id="2.40.70.10">
    <property type="entry name" value="Acid Proteases"/>
    <property type="match status" value="1"/>
</dbReference>